<dbReference type="Proteomes" id="UP000092993">
    <property type="component" value="Unassembled WGS sequence"/>
</dbReference>
<dbReference type="EMBL" id="LUGG01000007">
    <property type="protein sequence ID" value="OBZ73385.1"/>
    <property type="molecule type" value="Genomic_DNA"/>
</dbReference>
<reference evidence="1 2" key="1">
    <citation type="submission" date="2016-03" db="EMBL/GenBank/DDBJ databases">
        <title>Whole genome sequencing of Grifola frondosa 9006-11.</title>
        <authorList>
            <person name="Min B."/>
            <person name="Park H."/>
            <person name="Kim J.-G."/>
            <person name="Cho H."/>
            <person name="Oh Y.-L."/>
            <person name="Kong W.-S."/>
            <person name="Choi I.-G."/>
        </authorList>
    </citation>
    <scope>NUCLEOTIDE SEQUENCE [LARGE SCALE GENOMIC DNA]</scope>
    <source>
        <strain evidence="1 2">9006-11</strain>
    </source>
</reference>
<keyword evidence="2" id="KW-1185">Reference proteome</keyword>
<organism evidence="1 2">
    <name type="scientific">Grifola frondosa</name>
    <name type="common">Maitake</name>
    <name type="synonym">Polyporus frondosus</name>
    <dbReference type="NCBI Taxonomy" id="5627"/>
    <lineage>
        <taxon>Eukaryota</taxon>
        <taxon>Fungi</taxon>
        <taxon>Dikarya</taxon>
        <taxon>Basidiomycota</taxon>
        <taxon>Agaricomycotina</taxon>
        <taxon>Agaricomycetes</taxon>
        <taxon>Polyporales</taxon>
        <taxon>Grifolaceae</taxon>
        <taxon>Grifola</taxon>
    </lineage>
</organism>
<evidence type="ECO:0000313" key="2">
    <source>
        <dbReference type="Proteomes" id="UP000092993"/>
    </source>
</evidence>
<comment type="caution">
    <text evidence="1">The sequence shown here is derived from an EMBL/GenBank/DDBJ whole genome shotgun (WGS) entry which is preliminary data.</text>
</comment>
<proteinExistence type="predicted"/>
<dbReference type="AlphaFoldDB" id="A0A1C7M8Y5"/>
<accession>A0A1C7M8Y5</accession>
<name>A0A1C7M8Y5_GRIFR</name>
<gene>
    <name evidence="1" type="ORF">A0H81_07133</name>
</gene>
<dbReference type="OrthoDB" id="3269380at2759"/>
<sequence length="121" mass="12826">MSLCSRNCETNNPVYTSSYRPLLPSNPAPAYLLGTISTRTILVSLLPISDRQARLPAKPLLGRLASGRAPQSAALRFSDMQLVHSLASLQLCVSEHMGSGVALVPPCTATSATPAHHQCTT</sequence>
<protein>
    <submittedName>
        <fullName evidence="1">Uncharacterized protein</fullName>
    </submittedName>
</protein>
<evidence type="ECO:0000313" key="1">
    <source>
        <dbReference type="EMBL" id="OBZ73385.1"/>
    </source>
</evidence>